<evidence type="ECO:0000256" key="5">
    <source>
        <dbReference type="ARBA" id="ARBA00022763"/>
    </source>
</evidence>
<feature type="compositionally biased region" description="Polar residues" evidence="13">
    <location>
        <begin position="542"/>
        <end position="554"/>
    </location>
</feature>
<evidence type="ECO:0000256" key="2">
    <source>
        <dbReference type="ARBA" id="ARBA00010304"/>
    </source>
</evidence>
<gene>
    <name evidence="15" type="ORF">DHEL01_v203201</name>
</gene>
<feature type="compositionally biased region" description="Polar residues" evidence="13">
    <location>
        <begin position="505"/>
        <end position="517"/>
    </location>
</feature>
<evidence type="ECO:0000256" key="9">
    <source>
        <dbReference type="ARBA" id="ARBA00023204"/>
    </source>
</evidence>
<keyword evidence="16" id="KW-1185">Reference proteome</keyword>
<feature type="region of interest" description="Disordered" evidence="13">
    <location>
        <begin position="496"/>
        <end position="522"/>
    </location>
</feature>
<keyword evidence="7" id="KW-0269">Exonuclease</keyword>
<organism evidence="15 16">
    <name type="scientific">Diaporthe helianthi</name>
    <dbReference type="NCBI Taxonomy" id="158607"/>
    <lineage>
        <taxon>Eukaryota</taxon>
        <taxon>Fungi</taxon>
        <taxon>Dikarya</taxon>
        <taxon>Ascomycota</taxon>
        <taxon>Pezizomycotina</taxon>
        <taxon>Sordariomycetes</taxon>
        <taxon>Sordariomycetidae</taxon>
        <taxon>Diaporthales</taxon>
        <taxon>Diaporthaceae</taxon>
        <taxon>Diaporthe</taxon>
    </lineage>
</organism>
<dbReference type="AlphaFoldDB" id="A0A2P5I7C5"/>
<dbReference type="InterPro" id="IPR036866">
    <property type="entry name" value="RibonucZ/Hydroxyglut_hydro"/>
</dbReference>
<dbReference type="InParanoid" id="A0A2P5I7C5"/>
<dbReference type="GO" id="GO:0005634">
    <property type="term" value="C:nucleus"/>
    <property type="evidence" value="ECO:0007669"/>
    <property type="project" value="UniProtKB-SubCell"/>
</dbReference>
<dbReference type="GO" id="GO:0004519">
    <property type="term" value="F:endonuclease activity"/>
    <property type="evidence" value="ECO:0007669"/>
    <property type="project" value="UniProtKB-KW"/>
</dbReference>
<comment type="similarity">
    <text evidence="2">Belongs to the DNA repair metallo-beta-lactamase (DRMBL) family.</text>
</comment>
<dbReference type="EMBL" id="MAVT02000188">
    <property type="protein sequence ID" value="POS78409.1"/>
    <property type="molecule type" value="Genomic_DNA"/>
</dbReference>
<dbReference type="STRING" id="158607.A0A2P5I7C5"/>
<evidence type="ECO:0000256" key="8">
    <source>
        <dbReference type="ARBA" id="ARBA00023172"/>
    </source>
</evidence>
<dbReference type="Pfam" id="PF12706">
    <property type="entry name" value="Lactamase_B_2"/>
    <property type="match status" value="1"/>
</dbReference>
<keyword evidence="6" id="KW-0378">Hydrolase</keyword>
<feature type="compositionally biased region" description="Basic and acidic residues" evidence="13">
    <location>
        <begin position="557"/>
        <end position="574"/>
    </location>
</feature>
<evidence type="ECO:0000256" key="1">
    <source>
        <dbReference type="ARBA" id="ARBA00004123"/>
    </source>
</evidence>
<protein>
    <recommendedName>
        <fullName evidence="11">Protein artemis</fullName>
    </recommendedName>
    <alternativeName>
        <fullName evidence="12">DNA cross-link repair 1C protein</fullName>
    </alternativeName>
</protein>
<evidence type="ECO:0000256" key="13">
    <source>
        <dbReference type="SAM" id="MobiDB-lite"/>
    </source>
</evidence>
<evidence type="ECO:0000259" key="14">
    <source>
        <dbReference type="SMART" id="SM00849"/>
    </source>
</evidence>
<evidence type="ECO:0000256" key="11">
    <source>
        <dbReference type="ARBA" id="ARBA00039759"/>
    </source>
</evidence>
<evidence type="ECO:0000256" key="4">
    <source>
        <dbReference type="ARBA" id="ARBA00022759"/>
    </source>
</evidence>
<comment type="subcellular location">
    <subcellularLocation>
        <location evidence="1">Nucleus</location>
    </subcellularLocation>
</comment>
<dbReference type="GO" id="GO:0003684">
    <property type="term" value="F:damaged DNA binding"/>
    <property type="evidence" value="ECO:0007669"/>
    <property type="project" value="TreeGrafter"/>
</dbReference>
<dbReference type="SUPFAM" id="SSF56281">
    <property type="entry name" value="Metallo-hydrolase/oxidoreductase"/>
    <property type="match status" value="1"/>
</dbReference>
<feature type="region of interest" description="Disordered" evidence="13">
    <location>
        <begin position="542"/>
        <end position="575"/>
    </location>
</feature>
<evidence type="ECO:0000256" key="7">
    <source>
        <dbReference type="ARBA" id="ARBA00022839"/>
    </source>
</evidence>
<dbReference type="GO" id="GO:0036297">
    <property type="term" value="P:interstrand cross-link repair"/>
    <property type="evidence" value="ECO:0007669"/>
    <property type="project" value="TreeGrafter"/>
</dbReference>
<evidence type="ECO:0000256" key="12">
    <source>
        <dbReference type="ARBA" id="ARBA00042677"/>
    </source>
</evidence>
<keyword evidence="8" id="KW-0233">DNA recombination</keyword>
<evidence type="ECO:0000256" key="10">
    <source>
        <dbReference type="ARBA" id="ARBA00023242"/>
    </source>
</evidence>
<keyword evidence="9" id="KW-0234">DNA repair</keyword>
<reference evidence="15" key="1">
    <citation type="submission" date="2017-09" db="EMBL/GenBank/DDBJ databases">
        <title>Polyketide synthases of a Diaporthe helianthi virulent isolate.</title>
        <authorList>
            <person name="Baroncelli R."/>
        </authorList>
    </citation>
    <scope>NUCLEOTIDE SEQUENCE [LARGE SCALE GENOMIC DNA]</scope>
    <source>
        <strain evidence="15">7/96</strain>
    </source>
</reference>
<feature type="domain" description="Metallo-beta-lactamase" evidence="14">
    <location>
        <begin position="13"/>
        <end position="180"/>
    </location>
</feature>
<dbReference type="Pfam" id="PF07522">
    <property type="entry name" value="DRMBL"/>
    <property type="match status" value="1"/>
</dbReference>
<keyword evidence="5" id="KW-0227">DNA damage</keyword>
<dbReference type="InterPro" id="IPR001279">
    <property type="entry name" value="Metallo-B-lactamas"/>
</dbReference>
<keyword evidence="3" id="KW-0540">Nuclease</keyword>
<dbReference type="SMART" id="SM00849">
    <property type="entry name" value="Lactamase_B"/>
    <property type="match status" value="1"/>
</dbReference>
<dbReference type="PANTHER" id="PTHR23240">
    <property type="entry name" value="DNA CROSS-LINK REPAIR PROTEIN PSO2/SNM1-RELATED"/>
    <property type="match status" value="1"/>
</dbReference>
<dbReference type="GO" id="GO:0006303">
    <property type="term" value="P:double-strand break repair via nonhomologous end joining"/>
    <property type="evidence" value="ECO:0007669"/>
    <property type="project" value="TreeGrafter"/>
</dbReference>
<proteinExistence type="inferred from homology"/>
<accession>A0A2P5I7C5</accession>
<dbReference type="OrthoDB" id="5561659at2759"/>
<evidence type="ECO:0000256" key="3">
    <source>
        <dbReference type="ARBA" id="ARBA00022722"/>
    </source>
</evidence>
<dbReference type="GO" id="GO:0006310">
    <property type="term" value="P:DNA recombination"/>
    <property type="evidence" value="ECO:0007669"/>
    <property type="project" value="UniProtKB-KW"/>
</dbReference>
<evidence type="ECO:0000313" key="15">
    <source>
        <dbReference type="EMBL" id="POS78409.1"/>
    </source>
</evidence>
<evidence type="ECO:0000256" key="6">
    <source>
        <dbReference type="ARBA" id="ARBA00022801"/>
    </source>
</evidence>
<dbReference type="Proteomes" id="UP000094444">
    <property type="component" value="Unassembled WGS sequence"/>
</dbReference>
<keyword evidence="4" id="KW-0255">Endonuclease</keyword>
<dbReference type="GO" id="GO:0000723">
    <property type="term" value="P:telomere maintenance"/>
    <property type="evidence" value="ECO:0007669"/>
    <property type="project" value="TreeGrafter"/>
</dbReference>
<dbReference type="PANTHER" id="PTHR23240:SF8">
    <property type="entry name" value="PROTEIN ARTEMIS"/>
    <property type="match status" value="1"/>
</dbReference>
<evidence type="ECO:0000313" key="16">
    <source>
        <dbReference type="Proteomes" id="UP000094444"/>
    </source>
</evidence>
<dbReference type="Gene3D" id="3.60.15.10">
    <property type="entry name" value="Ribonuclease Z/Hydroxyacylglutathione hydrolase-like"/>
    <property type="match status" value="1"/>
</dbReference>
<sequence>MSTFDGIIKEFPGVRVDYFRNVVDDPPLACFLSHIHSDHIAGLDTFKGRLVYCSAATRAMLLKLQRKASRINFAQGVLETEEITYKHQKNRLKALPLNTPTDVELTPNTTVRVTLFDANHCPGAVMFLFEGDGKAVLYTGDIRCEPWHVEALIRNPCIAEYTIGRDLSQLKTLDKIYLDTSFTEDVQFQTKADGLRELLEKVAQYPDDTLFYFSSWTYGYEDVWIALAKALGTQIHVDDYKMKVYESLRVKHDNDFVHLSPEGPALTGFSCGNRFHPGCLTRDPNVRLHSCEKGAGCPIMQKTAASNVVWITPIVAHLRNNDDMVEVGIGGGAGDLEDTDQLVLTTEDLRQWLERVTAARDGPEAIKLLLHNFLTIVIAAKHPLVLNLLENTGTPETNDLLTVYRSLVAAAEENRGHRSSTTLSNRINIPFSRHSSYGELCHLVSAFKPKDIWPCTVDAIRWIKKGITIEGLFGDHCAGNVFEHDRHMAQLASELGMEDTDQHESQISAESRIQSSPVAGMSSPVAKILSPAQDVTHEQLLRQNESAGPSQATAASVHHEDQGSRDETSEDHRTNSLLQHEVIDLTLEESESSQNTATQETGSHLLKRSFESFAEGAELTGRSISREQSLDDDNSHLLDSQETSISADALETRRVAFNLVLPGSNSDRWAGLLCTTNSHVHEESELGEE</sequence>
<comment type="caution">
    <text evidence="15">The sequence shown here is derived from an EMBL/GenBank/DDBJ whole genome shotgun (WGS) entry which is preliminary data.</text>
</comment>
<dbReference type="InterPro" id="IPR011084">
    <property type="entry name" value="DRMBL"/>
</dbReference>
<dbReference type="GO" id="GO:0035312">
    <property type="term" value="F:5'-3' DNA exonuclease activity"/>
    <property type="evidence" value="ECO:0007669"/>
    <property type="project" value="TreeGrafter"/>
</dbReference>
<keyword evidence="10" id="KW-0539">Nucleus</keyword>
<name>A0A2P5I7C5_DIAHE</name>